<evidence type="ECO:0000259" key="1">
    <source>
        <dbReference type="Pfam" id="PF01266"/>
    </source>
</evidence>
<protein>
    <recommendedName>
        <fullName evidence="1">FAD dependent oxidoreductase domain-containing protein</fullName>
    </recommendedName>
</protein>
<accession>A0A1X7S9R1</accession>
<reference evidence="2 3" key="1">
    <citation type="submission" date="2016-06" db="EMBL/GenBank/DDBJ databases">
        <authorList>
            <person name="Kjaerup R.B."/>
            <person name="Dalgaard T.S."/>
            <person name="Juul-Madsen H.R."/>
        </authorList>
    </citation>
    <scope>NUCLEOTIDE SEQUENCE [LARGE SCALE GENOMIC DNA]</scope>
</reference>
<organism evidence="2 3">
    <name type="scientific">Zymoseptoria tritici (strain ST99CH_3D7)</name>
    <dbReference type="NCBI Taxonomy" id="1276538"/>
    <lineage>
        <taxon>Eukaryota</taxon>
        <taxon>Fungi</taxon>
        <taxon>Dikarya</taxon>
        <taxon>Ascomycota</taxon>
        <taxon>Pezizomycotina</taxon>
        <taxon>Dothideomycetes</taxon>
        <taxon>Dothideomycetidae</taxon>
        <taxon>Mycosphaerellales</taxon>
        <taxon>Mycosphaerellaceae</taxon>
        <taxon>Zymoseptoria</taxon>
    </lineage>
</organism>
<dbReference type="Pfam" id="PF01266">
    <property type="entry name" value="DAO"/>
    <property type="match status" value="1"/>
</dbReference>
<dbReference type="InterPro" id="IPR006076">
    <property type="entry name" value="FAD-dep_OxRdtase"/>
</dbReference>
<evidence type="ECO:0000313" key="2">
    <source>
        <dbReference type="EMBL" id="SMQ56355.1"/>
    </source>
</evidence>
<feature type="domain" description="FAD dependent oxidoreductase" evidence="1">
    <location>
        <begin position="35"/>
        <end position="413"/>
    </location>
</feature>
<dbReference type="STRING" id="1276538.A0A1X7S9R1"/>
<dbReference type="InterPro" id="IPR036188">
    <property type="entry name" value="FAD/NAD-bd_sf"/>
</dbReference>
<dbReference type="Proteomes" id="UP000215127">
    <property type="component" value="Chromosome 13"/>
</dbReference>
<dbReference type="AlphaFoldDB" id="A0A1X7S9R1"/>
<dbReference type="EMBL" id="LT853704">
    <property type="protein sequence ID" value="SMQ56355.1"/>
    <property type="molecule type" value="Genomic_DNA"/>
</dbReference>
<name>A0A1X7S9R1_ZYMT9</name>
<keyword evidence="3" id="KW-1185">Reference proteome</keyword>
<sequence length="490" mass="54531">MVLPVENPTKSYWIEAAHSPLRDFQSTPDLPTEADVVIVGSGYTGATAAYWIHKYTQNAETKPRVVMLEAGEICGRATGRNGGQLRPHAYSRYPIWKERFGSDGAMELIRHEMAHLDAFKELADEEDIAKEVCLAFGETFDAAMTEEALARLFAAYKQMKLDRGIDDPVVRVCRKIDDPKEAEDFSQMKGALGAIVHPTGQIWPYKFVHALLRIILDTGILNLQAHTPVQTISEQDVDGFVTVQTDRGSIKTRAVVHATNRWASHLLPEFQKCIVPSRASLAAIKAPEYFIKHTGSQHFDAAINNYHLQIPPPFNTIILGGVRKVLCQHPEECYNNDKDDKYFPGVVEYCETWARRDILDWPQNESGELALPATEGGCWTGTYGTSTDSFPFVGPVPNRKGHFVAAGFNGHGMPRILLSTAHIVPLVLASIGQEHAAPKLVEDYPPLPGPFHATAERIEKLAKTVDLEAKAHAYCKQCEESAQKEFCQKW</sequence>
<gene>
    <name evidence="2" type="ORF">ZT3D7_G11510</name>
</gene>
<dbReference type="GO" id="GO:0005737">
    <property type="term" value="C:cytoplasm"/>
    <property type="evidence" value="ECO:0007669"/>
    <property type="project" value="TreeGrafter"/>
</dbReference>
<dbReference type="PANTHER" id="PTHR13847:SF188">
    <property type="entry name" value="EXPRESSED PROTEIN"/>
    <property type="match status" value="1"/>
</dbReference>
<dbReference type="PANTHER" id="PTHR13847">
    <property type="entry name" value="SARCOSINE DEHYDROGENASE-RELATED"/>
    <property type="match status" value="1"/>
</dbReference>
<evidence type="ECO:0000313" key="3">
    <source>
        <dbReference type="Proteomes" id="UP000215127"/>
    </source>
</evidence>
<proteinExistence type="predicted"/>
<dbReference type="SUPFAM" id="SSF51905">
    <property type="entry name" value="FAD/NAD(P)-binding domain"/>
    <property type="match status" value="1"/>
</dbReference>
<dbReference type="Gene3D" id="3.50.50.60">
    <property type="entry name" value="FAD/NAD(P)-binding domain"/>
    <property type="match status" value="1"/>
</dbReference>
<dbReference type="Gene3D" id="3.30.9.10">
    <property type="entry name" value="D-Amino Acid Oxidase, subunit A, domain 2"/>
    <property type="match status" value="1"/>
</dbReference>